<sequence length="374" mass="41284">MEFIINNQCLNQAIYEVSQAVASKAILPILLGVKIIAEKDRLTLIGSNTNIAIESMIPLMVGGQEVLKVMEPGSLVLPAKYLSDLVKKLPGEVHLKSDAHRVTLQSDTIKTALNVLNVEEYPNLPEIEHKKIIHIKSRDLSTLIKQTVFAASKRESNPILTGVNFSFQDNTLTCVATNSHRLSLRTLTIPSEIKGSFTIPSASLLEVHKLMHDEVDEILIGLTDHTIVFQAKGLSVYSRLLEGTYPNVSSLLLREFKTVLILNTENLLKGIDRATLFASEWKNHNVNLEIIEDSQLLISSHSSEIGTIEEVQDIDQMIGERSLCISLDGAYVKEALKVIEEKAVKVSFGGSMSPVLIEPVDNPAHKQLISPVRS</sequence>
<accession>A0A8J3ELP1</accession>
<dbReference type="AlphaFoldDB" id="A0A8J3ELP1"/>
<dbReference type="Gene3D" id="3.70.10.10">
    <property type="match status" value="1"/>
</dbReference>
<evidence type="ECO:0000313" key="14">
    <source>
        <dbReference type="EMBL" id="GGH79334.1"/>
    </source>
</evidence>
<dbReference type="CDD" id="cd00140">
    <property type="entry name" value="beta_clamp"/>
    <property type="match status" value="1"/>
</dbReference>
<feature type="domain" description="DNA polymerase III beta sliding clamp C-terminal" evidence="13">
    <location>
        <begin position="251"/>
        <end position="373"/>
    </location>
</feature>
<keyword evidence="8 10" id="KW-0239">DNA-directed DNA polymerase</keyword>
<evidence type="ECO:0000256" key="8">
    <source>
        <dbReference type="ARBA" id="ARBA00022932"/>
    </source>
</evidence>
<dbReference type="GO" id="GO:0003887">
    <property type="term" value="F:DNA-directed DNA polymerase activity"/>
    <property type="evidence" value="ECO:0007669"/>
    <property type="project" value="UniProtKB-UniRule"/>
</dbReference>
<dbReference type="PANTHER" id="PTHR30478">
    <property type="entry name" value="DNA POLYMERASE III SUBUNIT BETA"/>
    <property type="match status" value="1"/>
</dbReference>
<evidence type="ECO:0000313" key="15">
    <source>
        <dbReference type="Proteomes" id="UP000656813"/>
    </source>
</evidence>
<dbReference type="InterPro" id="IPR001001">
    <property type="entry name" value="DNA_polIII_beta"/>
</dbReference>
<dbReference type="GO" id="GO:0006271">
    <property type="term" value="P:DNA strand elongation involved in DNA replication"/>
    <property type="evidence" value="ECO:0007669"/>
    <property type="project" value="TreeGrafter"/>
</dbReference>
<comment type="caution">
    <text evidence="14">The sequence shown here is derived from an EMBL/GenBank/DDBJ whole genome shotgun (WGS) entry which is preliminary data.</text>
</comment>
<evidence type="ECO:0000256" key="5">
    <source>
        <dbReference type="ARBA" id="ARBA00022679"/>
    </source>
</evidence>
<dbReference type="Pfam" id="PF02768">
    <property type="entry name" value="DNA_pol3_beta_3"/>
    <property type="match status" value="1"/>
</dbReference>
<evidence type="ECO:0000256" key="6">
    <source>
        <dbReference type="ARBA" id="ARBA00022695"/>
    </source>
</evidence>
<reference evidence="14" key="1">
    <citation type="journal article" date="2014" name="Int. J. Syst. Evol. Microbiol.">
        <title>Complete genome sequence of Corynebacterium casei LMG S-19264T (=DSM 44701T), isolated from a smear-ripened cheese.</title>
        <authorList>
            <consortium name="US DOE Joint Genome Institute (JGI-PGF)"/>
            <person name="Walter F."/>
            <person name="Albersmeier A."/>
            <person name="Kalinowski J."/>
            <person name="Ruckert C."/>
        </authorList>
    </citation>
    <scope>NUCLEOTIDE SEQUENCE</scope>
    <source>
        <strain evidence="14">CGMCC 1.12777</strain>
    </source>
</reference>
<gene>
    <name evidence="14" type="primary">dnaN</name>
    <name evidence="14" type="ORF">GCM10007096_14100</name>
</gene>
<dbReference type="SUPFAM" id="SSF55979">
    <property type="entry name" value="DNA clamp"/>
    <property type="match status" value="3"/>
</dbReference>
<feature type="domain" description="DNA polymerase III beta sliding clamp central" evidence="12">
    <location>
        <begin position="135"/>
        <end position="247"/>
    </location>
</feature>
<dbReference type="EMBL" id="BMFV01000008">
    <property type="protein sequence ID" value="GGH79334.1"/>
    <property type="molecule type" value="Genomic_DNA"/>
</dbReference>
<keyword evidence="9" id="KW-0238">DNA-binding</keyword>
<dbReference type="InterPro" id="IPR022637">
    <property type="entry name" value="DNA_polIII_beta_cen"/>
</dbReference>
<keyword evidence="7 10" id="KW-0235">DNA replication</keyword>
<keyword evidence="4 10" id="KW-0963">Cytoplasm</keyword>
<dbReference type="GO" id="GO:0005737">
    <property type="term" value="C:cytoplasm"/>
    <property type="evidence" value="ECO:0007669"/>
    <property type="project" value="UniProtKB-SubCell"/>
</dbReference>
<dbReference type="PIRSF" id="PIRSF000804">
    <property type="entry name" value="DNA_pol_III_b"/>
    <property type="match status" value="1"/>
</dbReference>
<evidence type="ECO:0000259" key="12">
    <source>
        <dbReference type="Pfam" id="PF02767"/>
    </source>
</evidence>
<evidence type="ECO:0000256" key="9">
    <source>
        <dbReference type="ARBA" id="ARBA00023125"/>
    </source>
</evidence>
<evidence type="ECO:0000256" key="4">
    <source>
        <dbReference type="ARBA" id="ARBA00022490"/>
    </source>
</evidence>
<keyword evidence="6 10" id="KW-0548">Nucleotidyltransferase</keyword>
<dbReference type="Gene3D" id="3.10.150.10">
    <property type="entry name" value="DNA Polymerase III, subunit A, domain 2"/>
    <property type="match status" value="1"/>
</dbReference>
<dbReference type="SMART" id="SM00480">
    <property type="entry name" value="POL3Bc"/>
    <property type="match status" value="1"/>
</dbReference>
<dbReference type="GO" id="GO:0008408">
    <property type="term" value="F:3'-5' exonuclease activity"/>
    <property type="evidence" value="ECO:0007669"/>
    <property type="project" value="InterPro"/>
</dbReference>
<evidence type="ECO:0000256" key="2">
    <source>
        <dbReference type="ARBA" id="ARBA00010752"/>
    </source>
</evidence>
<keyword evidence="15" id="KW-1185">Reference proteome</keyword>
<feature type="domain" description="DNA polymerase III beta sliding clamp N-terminal" evidence="11">
    <location>
        <begin position="1"/>
        <end position="125"/>
    </location>
</feature>
<dbReference type="InterPro" id="IPR022635">
    <property type="entry name" value="DNA_polIII_beta_C"/>
</dbReference>
<dbReference type="GO" id="GO:0009360">
    <property type="term" value="C:DNA polymerase III complex"/>
    <property type="evidence" value="ECO:0007669"/>
    <property type="project" value="InterPro"/>
</dbReference>
<keyword evidence="5 10" id="KW-0808">Transferase</keyword>
<dbReference type="Proteomes" id="UP000656813">
    <property type="component" value="Unassembled WGS sequence"/>
</dbReference>
<protein>
    <recommendedName>
        <fullName evidence="3 10">Beta sliding clamp</fullName>
    </recommendedName>
</protein>
<dbReference type="RefSeq" id="WP_188496707.1">
    <property type="nucleotide sequence ID" value="NZ_BMFV01000008.1"/>
</dbReference>
<name>A0A8J3ELP1_9BACL</name>
<evidence type="ECO:0000256" key="7">
    <source>
        <dbReference type="ARBA" id="ARBA00022705"/>
    </source>
</evidence>
<evidence type="ECO:0000256" key="10">
    <source>
        <dbReference type="PIRNR" id="PIRNR000804"/>
    </source>
</evidence>
<comment type="subcellular location">
    <subcellularLocation>
        <location evidence="1 10">Cytoplasm</location>
    </subcellularLocation>
</comment>
<comment type="similarity">
    <text evidence="2 10">Belongs to the beta sliding clamp family.</text>
</comment>
<dbReference type="Pfam" id="PF02767">
    <property type="entry name" value="DNA_pol3_beta_2"/>
    <property type="match status" value="1"/>
</dbReference>
<dbReference type="NCBIfam" id="TIGR00663">
    <property type="entry name" value="dnan"/>
    <property type="match status" value="1"/>
</dbReference>
<evidence type="ECO:0000259" key="11">
    <source>
        <dbReference type="Pfam" id="PF00712"/>
    </source>
</evidence>
<comment type="function">
    <text evidence="10">Confers DNA tethering and processivity to DNA polymerases and other proteins. Acts as a clamp, forming a ring around DNA (a reaction catalyzed by the clamp-loading complex) which diffuses in an ATP-independent manner freely and bidirectionally along dsDNA. Initially characterized for its ability to contact the catalytic subunit of DNA polymerase III (Pol III), a complex, multichain enzyme responsible for most of the replicative synthesis in bacteria; Pol III exhibits 3'-5' exonuclease proofreading activity. The beta chain is required for initiation of replication as well as for processivity of DNA replication.</text>
</comment>
<evidence type="ECO:0000256" key="1">
    <source>
        <dbReference type="ARBA" id="ARBA00004496"/>
    </source>
</evidence>
<comment type="subunit">
    <text evidence="10">Forms a ring-shaped head-to-tail homodimer around DNA.</text>
</comment>
<proteinExistence type="inferred from homology"/>
<evidence type="ECO:0000256" key="3">
    <source>
        <dbReference type="ARBA" id="ARBA00021035"/>
    </source>
</evidence>
<dbReference type="PANTHER" id="PTHR30478:SF0">
    <property type="entry name" value="BETA SLIDING CLAMP"/>
    <property type="match status" value="1"/>
</dbReference>
<dbReference type="Pfam" id="PF00712">
    <property type="entry name" value="DNA_pol3_beta"/>
    <property type="match status" value="1"/>
</dbReference>
<evidence type="ECO:0000259" key="13">
    <source>
        <dbReference type="Pfam" id="PF02768"/>
    </source>
</evidence>
<organism evidence="14 15">
    <name type="scientific">Pullulanibacillus pueri</name>
    <dbReference type="NCBI Taxonomy" id="1437324"/>
    <lineage>
        <taxon>Bacteria</taxon>
        <taxon>Bacillati</taxon>
        <taxon>Bacillota</taxon>
        <taxon>Bacilli</taxon>
        <taxon>Bacillales</taxon>
        <taxon>Sporolactobacillaceae</taxon>
        <taxon>Pullulanibacillus</taxon>
    </lineage>
</organism>
<dbReference type="GO" id="GO:0003677">
    <property type="term" value="F:DNA binding"/>
    <property type="evidence" value="ECO:0007669"/>
    <property type="project" value="UniProtKB-UniRule"/>
</dbReference>
<reference evidence="14" key="2">
    <citation type="submission" date="2020-09" db="EMBL/GenBank/DDBJ databases">
        <authorList>
            <person name="Sun Q."/>
            <person name="Zhou Y."/>
        </authorList>
    </citation>
    <scope>NUCLEOTIDE SEQUENCE</scope>
    <source>
        <strain evidence="14">CGMCC 1.12777</strain>
    </source>
</reference>
<dbReference type="InterPro" id="IPR046938">
    <property type="entry name" value="DNA_clamp_sf"/>
</dbReference>
<dbReference type="InterPro" id="IPR022634">
    <property type="entry name" value="DNA_polIII_beta_N"/>
</dbReference>